<dbReference type="EMBL" id="JXST01000016">
    <property type="protein sequence ID" value="KIU16583.1"/>
    <property type="molecule type" value="Genomic_DNA"/>
</dbReference>
<keyword evidence="1" id="KW-0472">Membrane</keyword>
<dbReference type="STRING" id="280871.TL10_13270"/>
<evidence type="ECO:0000256" key="1">
    <source>
        <dbReference type="SAM" id="Phobius"/>
    </source>
</evidence>
<comment type="caution">
    <text evidence="2">The sequence shown here is derived from an EMBL/GenBank/DDBJ whole genome shotgun (WGS) entry which is preliminary data.</text>
</comment>
<keyword evidence="1" id="KW-1133">Transmembrane helix</keyword>
<dbReference type="RefSeq" id="WP_043985972.1">
    <property type="nucleotide sequence ID" value="NZ_JXST01000016.1"/>
</dbReference>
<dbReference type="Proteomes" id="UP000032221">
    <property type="component" value="Unassembled WGS sequence"/>
</dbReference>
<gene>
    <name evidence="2" type="ORF">TL10_13270</name>
</gene>
<feature type="transmembrane region" description="Helical" evidence="1">
    <location>
        <begin position="134"/>
        <end position="159"/>
    </location>
</feature>
<feature type="transmembrane region" description="Helical" evidence="1">
    <location>
        <begin position="104"/>
        <end position="122"/>
    </location>
</feature>
<evidence type="ECO:0000313" key="2">
    <source>
        <dbReference type="EMBL" id="KIU16583.1"/>
    </source>
</evidence>
<organism evidence="2 3">
    <name type="scientific">Mycolicibacterium llatzerense</name>
    <dbReference type="NCBI Taxonomy" id="280871"/>
    <lineage>
        <taxon>Bacteria</taxon>
        <taxon>Bacillati</taxon>
        <taxon>Actinomycetota</taxon>
        <taxon>Actinomycetes</taxon>
        <taxon>Mycobacteriales</taxon>
        <taxon>Mycobacteriaceae</taxon>
        <taxon>Mycolicibacterium</taxon>
    </lineage>
</organism>
<proteinExistence type="predicted"/>
<name>A0A0D1J4R1_9MYCO</name>
<dbReference type="OrthoDB" id="4948328at2"/>
<dbReference type="PATRIC" id="fig|280871.6.peg.2755"/>
<feature type="transmembrane region" description="Helical" evidence="1">
    <location>
        <begin position="46"/>
        <end position="65"/>
    </location>
</feature>
<feature type="transmembrane region" description="Helical" evidence="1">
    <location>
        <begin position="77"/>
        <end position="97"/>
    </location>
</feature>
<accession>A0A0D1J4R1</accession>
<keyword evidence="1" id="KW-0812">Transmembrane</keyword>
<protein>
    <submittedName>
        <fullName evidence="2">Uncharacterized protein</fullName>
    </submittedName>
</protein>
<evidence type="ECO:0000313" key="3">
    <source>
        <dbReference type="Proteomes" id="UP000032221"/>
    </source>
</evidence>
<reference evidence="2 3" key="1">
    <citation type="submission" date="2015-01" db="EMBL/GenBank/DDBJ databases">
        <title>Genome sequence of Mycobacterium llatzerense and Mycobacterium immunogenum recovered from brain abscess.</title>
        <authorList>
            <person name="Greninger A.L."/>
            <person name="Langelier C."/>
            <person name="Cunningham G."/>
            <person name="Chiu C.Y."/>
            <person name="Miller S."/>
        </authorList>
    </citation>
    <scope>NUCLEOTIDE SEQUENCE [LARGE SCALE GENOMIC DNA]</scope>
    <source>
        <strain evidence="2 3">CLUC14</strain>
    </source>
</reference>
<dbReference type="AlphaFoldDB" id="A0A0D1J4R1"/>
<keyword evidence="3" id="KW-1185">Reference proteome</keyword>
<sequence length="182" mass="20314">MDNGLSDAAIAAMTPAQRHALIMRLQRPLDEVFPPAMARRMRRIRLTLMTGSCIVLIPWVIYLGFTLPDSYTAHNWPATWIGFDGLLVAFMATTAVLGWLRRQLVLLTAFTTGVLLVCDAWFDVMTSDFGHDSAVPLVTAVLIELPLAVLMMTGALRILRLTATRLWFLEPSAPLWRLPLLP</sequence>